<dbReference type="Proteomes" id="UP000002301">
    <property type="component" value="Chromosome 1"/>
</dbReference>
<accession>A6X1S7</accession>
<dbReference type="STRING" id="439375.Oant_2468"/>
<organism evidence="1 2">
    <name type="scientific">Brucella anthropi (strain ATCC 49188 / DSM 6882 / CCUG 24695 / JCM 21032 / LMG 3331 / NBRC 15819 / NCTC 12168 / Alc 37)</name>
    <name type="common">Ochrobactrum anthropi</name>
    <dbReference type="NCBI Taxonomy" id="439375"/>
    <lineage>
        <taxon>Bacteria</taxon>
        <taxon>Pseudomonadati</taxon>
        <taxon>Pseudomonadota</taxon>
        <taxon>Alphaproteobacteria</taxon>
        <taxon>Hyphomicrobiales</taxon>
        <taxon>Brucellaceae</taxon>
        <taxon>Brucella/Ochrobactrum group</taxon>
        <taxon>Brucella</taxon>
    </lineage>
</organism>
<evidence type="ECO:0008006" key="3">
    <source>
        <dbReference type="Google" id="ProtNLM"/>
    </source>
</evidence>
<keyword evidence="2" id="KW-1185">Reference proteome</keyword>
<evidence type="ECO:0000313" key="1">
    <source>
        <dbReference type="EMBL" id="ABS15181.1"/>
    </source>
</evidence>
<sequence length="183" mass="19488">MLCDQIAAELVFALAAAQPALISAEDQRRPLLELVEDRALSFVNSHEEPAAASNDDNRSPMRRAFEFEGALGGFLAAELSADEGVVVQTGVMVTTGTGTRRLEADIVVTRGAERVVLELKRAQSRSVRNAKDAALGQVLHFLQVPDVTGAVIVVYSGSGVAYSAIPADTPLDERVRIVSQTLS</sequence>
<gene>
    <name evidence="1" type="ordered locus">Oant_2468</name>
</gene>
<evidence type="ECO:0000313" key="2">
    <source>
        <dbReference type="Proteomes" id="UP000002301"/>
    </source>
</evidence>
<reference evidence="1 2" key="1">
    <citation type="journal article" date="2011" name="J. Bacteriol.">
        <title>Genome of Ochrobactrum anthropi ATCC 49188 T, a versatile opportunistic pathogen and symbiont of several eukaryotic hosts.</title>
        <authorList>
            <person name="Chain P.S."/>
            <person name="Lang D.M."/>
            <person name="Comerci D.J."/>
            <person name="Malfatti S.A."/>
            <person name="Vergez L.M."/>
            <person name="Shin M."/>
            <person name="Ugalde R.A."/>
            <person name="Garcia E."/>
            <person name="Tolmasky M.E."/>
        </authorList>
    </citation>
    <scope>NUCLEOTIDE SEQUENCE [LARGE SCALE GENOMIC DNA]</scope>
    <source>
        <strain evidence="2">ATCC 49188 / DSM 6882 / CCUG 24695 / JCM 21032 / LMG 3331 / NBRC 15819 / NCTC 12168 / Alc 37</strain>
    </source>
</reference>
<dbReference type="EMBL" id="CP000758">
    <property type="protein sequence ID" value="ABS15181.1"/>
    <property type="molecule type" value="Genomic_DNA"/>
</dbReference>
<dbReference type="KEGG" id="oan:Oant_2468"/>
<protein>
    <recommendedName>
        <fullName evidence="3">PD-(D/E)XK nuclease superfamily protein</fullName>
    </recommendedName>
</protein>
<name>A6X1S7_BRUA4</name>
<dbReference type="HOGENOM" id="CLU_1473776_0_0_5"/>
<proteinExistence type="predicted"/>
<dbReference type="AlphaFoldDB" id="A6X1S7"/>